<keyword evidence="2" id="KW-1185">Reference proteome</keyword>
<dbReference type="OrthoDB" id="2448711at2759"/>
<protein>
    <submittedName>
        <fullName evidence="1">Uncharacterized protein</fullName>
    </submittedName>
</protein>
<dbReference type="AlphaFoldDB" id="A0A397URL9"/>
<accession>A0A397URL9</accession>
<proteinExistence type="predicted"/>
<organism evidence="1 2">
    <name type="scientific">Gigaspora rosea</name>
    <dbReference type="NCBI Taxonomy" id="44941"/>
    <lineage>
        <taxon>Eukaryota</taxon>
        <taxon>Fungi</taxon>
        <taxon>Fungi incertae sedis</taxon>
        <taxon>Mucoromycota</taxon>
        <taxon>Glomeromycotina</taxon>
        <taxon>Glomeromycetes</taxon>
        <taxon>Diversisporales</taxon>
        <taxon>Gigasporaceae</taxon>
        <taxon>Gigaspora</taxon>
    </lineage>
</organism>
<gene>
    <name evidence="1" type="ORF">C2G38_2207035</name>
</gene>
<dbReference type="Proteomes" id="UP000266673">
    <property type="component" value="Unassembled WGS sequence"/>
</dbReference>
<comment type="caution">
    <text evidence="1">The sequence shown here is derived from an EMBL/GenBank/DDBJ whole genome shotgun (WGS) entry which is preliminary data.</text>
</comment>
<sequence length="121" mass="13070">MSTTMEQKHGKESIRALLYLAVMTVFVRASLAGPSINIPSYETLVEPEILSALDLSTSDESMSSTTSDKLDLIPHSNNLGIFGAVLASTSALFKGQSTAVDERSGFFTSYLVTCKKNIFLN</sequence>
<reference evidence="1 2" key="1">
    <citation type="submission" date="2018-06" db="EMBL/GenBank/DDBJ databases">
        <title>Comparative genomics reveals the genomic features of Rhizophagus irregularis, R. cerebriforme, R. diaphanum and Gigaspora rosea, and their symbiotic lifestyle signature.</title>
        <authorList>
            <person name="Morin E."/>
            <person name="San Clemente H."/>
            <person name="Chen E.C.H."/>
            <person name="De La Providencia I."/>
            <person name="Hainaut M."/>
            <person name="Kuo A."/>
            <person name="Kohler A."/>
            <person name="Murat C."/>
            <person name="Tang N."/>
            <person name="Roy S."/>
            <person name="Loubradou J."/>
            <person name="Henrissat B."/>
            <person name="Grigoriev I.V."/>
            <person name="Corradi N."/>
            <person name="Roux C."/>
            <person name="Martin F.M."/>
        </authorList>
    </citation>
    <scope>NUCLEOTIDE SEQUENCE [LARGE SCALE GENOMIC DNA]</scope>
    <source>
        <strain evidence="1 2">DAOM 194757</strain>
    </source>
</reference>
<evidence type="ECO:0000313" key="2">
    <source>
        <dbReference type="Proteomes" id="UP000266673"/>
    </source>
</evidence>
<evidence type="ECO:0000313" key="1">
    <source>
        <dbReference type="EMBL" id="RIB10093.1"/>
    </source>
</evidence>
<name>A0A397URL9_9GLOM</name>
<dbReference type="EMBL" id="QKWP01001291">
    <property type="protein sequence ID" value="RIB10093.1"/>
    <property type="molecule type" value="Genomic_DNA"/>
</dbReference>